<dbReference type="AlphaFoldDB" id="A0A5J9T3B3"/>
<organism evidence="2 3">
    <name type="scientific">Eragrostis curvula</name>
    <name type="common">weeping love grass</name>
    <dbReference type="NCBI Taxonomy" id="38414"/>
    <lineage>
        <taxon>Eukaryota</taxon>
        <taxon>Viridiplantae</taxon>
        <taxon>Streptophyta</taxon>
        <taxon>Embryophyta</taxon>
        <taxon>Tracheophyta</taxon>
        <taxon>Spermatophyta</taxon>
        <taxon>Magnoliopsida</taxon>
        <taxon>Liliopsida</taxon>
        <taxon>Poales</taxon>
        <taxon>Poaceae</taxon>
        <taxon>PACMAD clade</taxon>
        <taxon>Chloridoideae</taxon>
        <taxon>Eragrostideae</taxon>
        <taxon>Eragrostidinae</taxon>
        <taxon>Eragrostis</taxon>
    </lineage>
</organism>
<feature type="transmembrane region" description="Helical" evidence="1">
    <location>
        <begin position="157"/>
        <end position="181"/>
    </location>
</feature>
<evidence type="ECO:0000313" key="3">
    <source>
        <dbReference type="Proteomes" id="UP000324897"/>
    </source>
</evidence>
<protein>
    <submittedName>
        <fullName evidence="2">Uncharacterized protein</fullName>
    </submittedName>
</protein>
<evidence type="ECO:0000256" key="1">
    <source>
        <dbReference type="SAM" id="Phobius"/>
    </source>
</evidence>
<accession>A0A5J9T3B3</accession>
<gene>
    <name evidence="2" type="ORF">EJB05_49073</name>
</gene>
<evidence type="ECO:0000313" key="2">
    <source>
        <dbReference type="EMBL" id="TVU05889.1"/>
    </source>
</evidence>
<reference evidence="2 3" key="1">
    <citation type="journal article" date="2019" name="Sci. Rep.">
        <title>A high-quality genome of Eragrostis curvula grass provides insights into Poaceae evolution and supports new strategies to enhance forage quality.</title>
        <authorList>
            <person name="Carballo J."/>
            <person name="Santos B.A.C.M."/>
            <person name="Zappacosta D."/>
            <person name="Garbus I."/>
            <person name="Selva J.P."/>
            <person name="Gallo C.A."/>
            <person name="Diaz A."/>
            <person name="Albertini E."/>
            <person name="Caccamo M."/>
            <person name="Echenique V."/>
        </authorList>
    </citation>
    <scope>NUCLEOTIDE SEQUENCE [LARGE SCALE GENOMIC DNA]</scope>
    <source>
        <strain evidence="3">cv. Victoria</strain>
        <tissue evidence="2">Leaf</tissue>
    </source>
</reference>
<keyword evidence="3" id="KW-1185">Reference proteome</keyword>
<dbReference type="Proteomes" id="UP000324897">
    <property type="component" value="Unassembled WGS sequence"/>
</dbReference>
<name>A0A5J9T3B3_9POAL</name>
<keyword evidence="1" id="KW-1133">Transmembrane helix</keyword>
<dbReference type="EMBL" id="RWGY01000051">
    <property type="protein sequence ID" value="TVU05889.1"/>
    <property type="molecule type" value="Genomic_DNA"/>
</dbReference>
<keyword evidence="1" id="KW-0812">Transmembrane</keyword>
<feature type="transmembrane region" description="Helical" evidence="1">
    <location>
        <begin position="34"/>
        <end position="54"/>
    </location>
</feature>
<dbReference type="Gramene" id="TVU05889">
    <property type="protein sequence ID" value="TVU05889"/>
    <property type="gene ID" value="EJB05_49073"/>
</dbReference>
<feature type="transmembrane region" description="Helical" evidence="1">
    <location>
        <begin position="127"/>
        <end position="145"/>
    </location>
</feature>
<comment type="caution">
    <text evidence="2">The sequence shown here is derived from an EMBL/GenBank/DDBJ whole genome shotgun (WGS) entry which is preliminary data.</text>
</comment>
<keyword evidence="1" id="KW-0472">Membrane</keyword>
<sequence>MAAVAAEDAVVVVVVSAPPAPAPAPCRLATALDYLVLASLWVTCASTAAVAVAGRVSGTDSPVSQALQLTVQGALLLFVLAVVAWCLHDLATGLRLLKALVADAVVKNKKVPGAVYREKQTDVLRRHALALFGLLQIVGLLIRVVPGEECHRIGAALFDLGTVGFTAICCFLTVPWAALLLRKNKDWRSSVIAISEGNGDSSII</sequence>
<feature type="transmembrane region" description="Helical" evidence="1">
    <location>
        <begin position="66"/>
        <end position="87"/>
    </location>
</feature>
<proteinExistence type="predicted"/>